<dbReference type="Proteomes" id="UP000004507">
    <property type="component" value="Unassembled WGS sequence"/>
</dbReference>
<sequence length="170" mass="18956">MIHRQHITDLTASYAVYSDCEAYRYELTRIWDASGPRLAFVMLNPSKATELHNDPTVERCERRARALGFGAFRVTNIFAWRDTDPRAMCRAADPVGPANDATLIAAAAWADRIIAAWGTHGAHLGRGAQVAEMLDQTGTPLLTLGLTKDGHPRHPLYVSYDQQPLQWSIR</sequence>
<name>A3V2U0_9RHOB</name>
<evidence type="ECO:0008006" key="3">
    <source>
        <dbReference type="Google" id="ProtNLM"/>
    </source>
</evidence>
<gene>
    <name evidence="1" type="ORF">SKA53_12578</name>
</gene>
<dbReference type="HOGENOM" id="CLU_097481_0_1_5"/>
<evidence type="ECO:0000313" key="2">
    <source>
        <dbReference type="Proteomes" id="UP000004507"/>
    </source>
</evidence>
<dbReference type="Pfam" id="PF07799">
    <property type="entry name" value="DUF1643"/>
    <property type="match status" value="1"/>
</dbReference>
<dbReference type="EMBL" id="AAMS01000002">
    <property type="protein sequence ID" value="EAQ07671.1"/>
    <property type="molecule type" value="Genomic_DNA"/>
</dbReference>
<evidence type="ECO:0000313" key="1">
    <source>
        <dbReference type="EMBL" id="EAQ07671.1"/>
    </source>
</evidence>
<reference evidence="1 2" key="1">
    <citation type="submission" date="2006-01" db="EMBL/GenBank/DDBJ databases">
        <authorList>
            <person name="Hagstrom A."/>
            <person name="Ferriera S."/>
            <person name="Johnson J."/>
            <person name="Kravitz S."/>
            <person name="Halpern A."/>
            <person name="Remington K."/>
            <person name="Beeson K."/>
            <person name="Tran B."/>
            <person name="Rogers Y.-H."/>
            <person name="Friedman R."/>
            <person name="Venter J.C."/>
        </authorList>
    </citation>
    <scope>NUCLEOTIDE SEQUENCE [LARGE SCALE GENOMIC DNA]</scope>
    <source>
        <strain evidence="1 2">SKA53</strain>
    </source>
</reference>
<keyword evidence="2" id="KW-1185">Reference proteome</keyword>
<dbReference type="STRING" id="314232.SKA53_12578"/>
<dbReference type="AlphaFoldDB" id="A3V2U0"/>
<dbReference type="eggNOG" id="COG4333">
    <property type="taxonomic scope" value="Bacteria"/>
</dbReference>
<dbReference type="InterPro" id="IPR012441">
    <property type="entry name" value="DUF1643"/>
</dbReference>
<organism evidence="1 2">
    <name type="scientific">Yoonia vestfoldensis SKA53</name>
    <dbReference type="NCBI Taxonomy" id="314232"/>
    <lineage>
        <taxon>Bacteria</taxon>
        <taxon>Pseudomonadati</taxon>
        <taxon>Pseudomonadota</taxon>
        <taxon>Alphaproteobacteria</taxon>
        <taxon>Rhodobacterales</taxon>
        <taxon>Paracoccaceae</taxon>
        <taxon>Yoonia</taxon>
    </lineage>
</organism>
<comment type="caution">
    <text evidence="1">The sequence shown here is derived from an EMBL/GenBank/DDBJ whole genome shotgun (WGS) entry which is preliminary data.</text>
</comment>
<dbReference type="RefSeq" id="WP_007206457.1">
    <property type="nucleotide sequence ID" value="NZ_CH672414.1"/>
</dbReference>
<accession>A3V2U0</accession>
<protein>
    <recommendedName>
        <fullName evidence="3">DUF1643 domain-containing protein</fullName>
    </recommendedName>
</protein>
<proteinExistence type="predicted"/>
<dbReference type="OrthoDB" id="9807577at2"/>